<dbReference type="Gene3D" id="3.40.630.40">
    <property type="entry name" value="Zn-dependent exopeptidases"/>
    <property type="match status" value="1"/>
</dbReference>
<dbReference type="CDD" id="cd02696">
    <property type="entry name" value="MurNAc-LAA"/>
    <property type="match status" value="1"/>
</dbReference>
<dbReference type="Proteomes" id="UP001595752">
    <property type="component" value="Unassembled WGS sequence"/>
</dbReference>
<dbReference type="EC" id="3.5.1.28" evidence="3"/>
<sequence>MKKVMLDAGHGGSDSGAVGNGLEEKDLTSRIAQYAKTYLLNYYEVQIGMTREDDRFIKLQERANIAKRFNADLFVSIHINAGGGTGFETFIYSQPSQATIAFQNILHSRILQAMRAYGQTADRGKK</sequence>
<dbReference type="EMBL" id="JBHRZT010000007">
    <property type="protein sequence ID" value="MFC3882305.1"/>
    <property type="molecule type" value="Genomic_DNA"/>
</dbReference>
<dbReference type="GO" id="GO:0008745">
    <property type="term" value="F:N-acetylmuramoyl-L-alanine amidase activity"/>
    <property type="evidence" value="ECO:0007669"/>
    <property type="project" value="UniProtKB-EC"/>
</dbReference>
<dbReference type="RefSeq" id="WP_377911641.1">
    <property type="nucleotide sequence ID" value="NZ_JBHRZT010000007.1"/>
</dbReference>
<evidence type="ECO:0000313" key="4">
    <source>
        <dbReference type="Proteomes" id="UP001595752"/>
    </source>
</evidence>
<feature type="domain" description="MurNAc-LAA" evidence="2">
    <location>
        <begin position="4"/>
        <end position="117"/>
    </location>
</feature>
<evidence type="ECO:0000313" key="3">
    <source>
        <dbReference type="EMBL" id="MFC3882305.1"/>
    </source>
</evidence>
<organism evidence="3 4">
    <name type="scientific">Bacillus songklensis</name>
    <dbReference type="NCBI Taxonomy" id="1069116"/>
    <lineage>
        <taxon>Bacteria</taxon>
        <taxon>Bacillati</taxon>
        <taxon>Bacillota</taxon>
        <taxon>Bacilli</taxon>
        <taxon>Bacillales</taxon>
        <taxon>Bacillaceae</taxon>
        <taxon>Bacillus</taxon>
    </lineage>
</organism>
<dbReference type="InterPro" id="IPR050695">
    <property type="entry name" value="N-acetylmuramoyl_amidase_3"/>
</dbReference>
<evidence type="ECO:0000259" key="2">
    <source>
        <dbReference type="Pfam" id="PF01520"/>
    </source>
</evidence>
<dbReference type="InterPro" id="IPR002508">
    <property type="entry name" value="MurNAc-LAA_cat"/>
</dbReference>
<protein>
    <submittedName>
        <fullName evidence="3">N-acetylmuramoyl-L-alanine amidase</fullName>
        <ecNumber evidence="3">3.5.1.28</ecNumber>
    </submittedName>
</protein>
<keyword evidence="1 3" id="KW-0378">Hydrolase</keyword>
<proteinExistence type="predicted"/>
<keyword evidence="4" id="KW-1185">Reference proteome</keyword>
<dbReference type="PANTHER" id="PTHR30404:SF0">
    <property type="entry name" value="N-ACETYLMURAMOYL-L-ALANINE AMIDASE AMIC"/>
    <property type="match status" value="1"/>
</dbReference>
<comment type="caution">
    <text evidence="3">The sequence shown here is derived from an EMBL/GenBank/DDBJ whole genome shotgun (WGS) entry which is preliminary data.</text>
</comment>
<dbReference type="Pfam" id="PF01520">
    <property type="entry name" value="Amidase_3"/>
    <property type="match status" value="1"/>
</dbReference>
<reference evidence="4" key="1">
    <citation type="journal article" date="2019" name="Int. J. Syst. Evol. Microbiol.">
        <title>The Global Catalogue of Microorganisms (GCM) 10K type strain sequencing project: providing services to taxonomists for standard genome sequencing and annotation.</title>
        <authorList>
            <consortium name="The Broad Institute Genomics Platform"/>
            <consortium name="The Broad Institute Genome Sequencing Center for Infectious Disease"/>
            <person name="Wu L."/>
            <person name="Ma J."/>
        </authorList>
    </citation>
    <scope>NUCLEOTIDE SEQUENCE [LARGE SCALE GENOMIC DNA]</scope>
    <source>
        <strain evidence="4">CCUG 61889</strain>
    </source>
</reference>
<accession>A0ABV8AXK1</accession>
<dbReference type="SUPFAM" id="SSF53187">
    <property type="entry name" value="Zn-dependent exopeptidases"/>
    <property type="match status" value="1"/>
</dbReference>
<dbReference type="PANTHER" id="PTHR30404">
    <property type="entry name" value="N-ACETYLMURAMOYL-L-ALANINE AMIDASE"/>
    <property type="match status" value="1"/>
</dbReference>
<name>A0ABV8AXK1_9BACI</name>
<evidence type="ECO:0000256" key="1">
    <source>
        <dbReference type="ARBA" id="ARBA00022801"/>
    </source>
</evidence>
<gene>
    <name evidence="3" type="ORF">ACFOU2_01690</name>
</gene>